<organism evidence="1 2">
    <name type="scientific">Trema orientale</name>
    <name type="common">Charcoal tree</name>
    <name type="synonym">Celtis orientalis</name>
    <dbReference type="NCBI Taxonomy" id="63057"/>
    <lineage>
        <taxon>Eukaryota</taxon>
        <taxon>Viridiplantae</taxon>
        <taxon>Streptophyta</taxon>
        <taxon>Embryophyta</taxon>
        <taxon>Tracheophyta</taxon>
        <taxon>Spermatophyta</taxon>
        <taxon>Magnoliopsida</taxon>
        <taxon>eudicotyledons</taxon>
        <taxon>Gunneridae</taxon>
        <taxon>Pentapetalae</taxon>
        <taxon>rosids</taxon>
        <taxon>fabids</taxon>
        <taxon>Rosales</taxon>
        <taxon>Cannabaceae</taxon>
        <taxon>Trema</taxon>
    </lineage>
</organism>
<evidence type="ECO:0000313" key="1">
    <source>
        <dbReference type="EMBL" id="POO03623.1"/>
    </source>
</evidence>
<dbReference type="EMBL" id="JXTC01000002">
    <property type="protein sequence ID" value="POO03623.1"/>
    <property type="molecule type" value="Genomic_DNA"/>
</dbReference>
<dbReference type="AlphaFoldDB" id="A0A2P5G0P2"/>
<keyword evidence="2" id="KW-1185">Reference proteome</keyword>
<protein>
    <submittedName>
        <fullName evidence="1">Uncharacterized protein</fullName>
    </submittedName>
</protein>
<reference evidence="2" key="1">
    <citation type="submission" date="2016-06" db="EMBL/GenBank/DDBJ databases">
        <title>Parallel loss of symbiosis genes in relatives of nitrogen-fixing non-legume Parasponia.</title>
        <authorList>
            <person name="Van Velzen R."/>
            <person name="Holmer R."/>
            <person name="Bu F."/>
            <person name="Rutten L."/>
            <person name="Van Zeijl A."/>
            <person name="Liu W."/>
            <person name="Santuari L."/>
            <person name="Cao Q."/>
            <person name="Sharma T."/>
            <person name="Shen D."/>
            <person name="Roswanjaya Y."/>
            <person name="Wardhani T."/>
            <person name="Kalhor M.S."/>
            <person name="Jansen J."/>
            <person name="Van den Hoogen J."/>
            <person name="Gungor B."/>
            <person name="Hartog M."/>
            <person name="Hontelez J."/>
            <person name="Verver J."/>
            <person name="Yang W.-C."/>
            <person name="Schijlen E."/>
            <person name="Repin R."/>
            <person name="Schilthuizen M."/>
            <person name="Schranz E."/>
            <person name="Heidstra R."/>
            <person name="Miyata K."/>
            <person name="Fedorova E."/>
            <person name="Kohlen W."/>
            <person name="Bisseling T."/>
            <person name="Smit S."/>
            <person name="Geurts R."/>
        </authorList>
    </citation>
    <scope>NUCLEOTIDE SEQUENCE [LARGE SCALE GENOMIC DNA]</scope>
    <source>
        <strain evidence="2">cv. RG33-2</strain>
    </source>
</reference>
<dbReference type="InParanoid" id="A0A2P5G0P2"/>
<gene>
    <name evidence="1" type="ORF">TorRG33x02_008280</name>
</gene>
<accession>A0A2P5G0P2</accession>
<comment type="caution">
    <text evidence="1">The sequence shown here is derived from an EMBL/GenBank/DDBJ whole genome shotgun (WGS) entry which is preliminary data.</text>
</comment>
<proteinExistence type="predicted"/>
<evidence type="ECO:0000313" key="2">
    <source>
        <dbReference type="Proteomes" id="UP000237000"/>
    </source>
</evidence>
<name>A0A2P5G0P2_TREOI</name>
<sequence length="123" mass="13615">MLISTNLIISSRLPDSHHWTSPHLQCSPPLAPRRPWVHFLISTIRRASSGWSPPVPLFHRGNSDAAVGSSYDNVVWKVLIEIEMGWWQKLLAIREGVVIASDIGLSPLAVVTISFLLQNSVVA</sequence>
<dbReference type="Proteomes" id="UP000237000">
    <property type="component" value="Unassembled WGS sequence"/>
</dbReference>